<dbReference type="Proteomes" id="UP000509301">
    <property type="component" value="Chromosome"/>
</dbReference>
<proteinExistence type="predicted"/>
<dbReference type="OrthoDB" id="57506at2157"/>
<sequence>MEDRSVDTLIVGSGYAGLNAFYSLKGKALLVSNSKTFKFWTAELRKLVDPKLRSETELGFVETKSVKDLDFSSLTVRVDNGIIRAKSLVLSPGCVRPNLLRVLENARKSSDVSLGAQDQYDEYLILQLSFYLRKLGKNVKVYTSYLSWLGEPVENEVKRMLDEVGIGYTENPEDVLDSCTPESPFEFYQANQFLQTKDNVYVAGDIIRGWPKLGELAMRSGKYVGASINGFSGSFKPIFIYILDNGKNIGLHIRSNIPWGGSYVTVRRSWVRSVFKRFIERYYIWRKGNMGFLLKV</sequence>
<accession>A0A6N0NX61</accession>
<dbReference type="PANTHER" id="PTHR43755">
    <property type="match status" value="1"/>
</dbReference>
<reference evidence="1 2" key="1">
    <citation type="submission" date="2020-02" db="EMBL/GenBank/DDBJ databases">
        <title>Comparative genome analysis reveals the metabolism and evolution of the thermophilic archaeal genus Metallosphaera.</title>
        <authorList>
            <person name="Jiang C."/>
        </authorList>
    </citation>
    <scope>NUCLEOTIDE SEQUENCE [LARGE SCALE GENOMIC DNA]</scope>
    <source>
        <strain evidence="1 2">Ric-A</strain>
    </source>
</reference>
<dbReference type="InterPro" id="IPR036188">
    <property type="entry name" value="FAD/NAD-bd_sf"/>
</dbReference>
<evidence type="ECO:0000313" key="2">
    <source>
        <dbReference type="Proteomes" id="UP000509301"/>
    </source>
</evidence>
<dbReference type="InterPro" id="IPR052541">
    <property type="entry name" value="SQRD"/>
</dbReference>
<dbReference type="PANTHER" id="PTHR43755:SF1">
    <property type="entry name" value="FAD-DEPENDENT PYRIDINE NUCLEOTIDE-DISULPHIDE OXIDOREDUCTASE"/>
    <property type="match status" value="1"/>
</dbReference>
<evidence type="ECO:0000313" key="1">
    <source>
        <dbReference type="EMBL" id="QKQ99690.1"/>
    </source>
</evidence>
<dbReference type="GeneID" id="55641115"/>
<dbReference type="RefSeq" id="WP_174629896.1">
    <property type="nucleotide sequence ID" value="NZ_CP049074.1"/>
</dbReference>
<gene>
    <name evidence="1" type="ORF">GWK48_04160</name>
</gene>
<organism evidence="1 2">
    <name type="scientific">Metallosphaera tengchongensis</name>
    <dbReference type="NCBI Taxonomy" id="1532350"/>
    <lineage>
        <taxon>Archaea</taxon>
        <taxon>Thermoproteota</taxon>
        <taxon>Thermoprotei</taxon>
        <taxon>Sulfolobales</taxon>
        <taxon>Sulfolobaceae</taxon>
        <taxon>Metallosphaera</taxon>
    </lineage>
</organism>
<keyword evidence="2" id="KW-1185">Reference proteome</keyword>
<dbReference type="EMBL" id="CP049074">
    <property type="protein sequence ID" value="QKQ99690.1"/>
    <property type="molecule type" value="Genomic_DNA"/>
</dbReference>
<dbReference type="KEGG" id="mten:GWK48_04160"/>
<name>A0A6N0NX61_9CREN</name>
<protein>
    <submittedName>
        <fullName evidence="1">NAD(P)/FAD-dependent oxidoreductase</fullName>
    </submittedName>
</protein>
<dbReference type="AlphaFoldDB" id="A0A6N0NX61"/>
<dbReference type="SUPFAM" id="SSF51905">
    <property type="entry name" value="FAD/NAD(P)-binding domain"/>
    <property type="match status" value="1"/>
</dbReference>